<accession>A0AAV7CTC1</accession>
<proteinExistence type="predicted"/>
<keyword evidence="5" id="KW-0539">Nucleus</keyword>
<dbReference type="Pfam" id="PF14768">
    <property type="entry name" value="RPA_interact_C"/>
    <property type="match status" value="1"/>
</dbReference>
<dbReference type="InterPro" id="IPR028159">
    <property type="entry name" value="RPA_interact_C_dom"/>
</dbReference>
<dbReference type="InterPro" id="IPR028155">
    <property type="entry name" value="RPA_interact_central"/>
</dbReference>
<dbReference type="GO" id="GO:0016605">
    <property type="term" value="C:PML body"/>
    <property type="evidence" value="ECO:0007669"/>
    <property type="project" value="TreeGrafter"/>
</dbReference>
<feature type="domain" description="RPA-interacting protein central" evidence="7">
    <location>
        <begin position="92"/>
        <end position="169"/>
    </location>
</feature>
<sequence length="260" mass="28841">MHCAMSGAVITWGGYLNIAPGHVTELLLPVQGRVRMEAAMRHRAMYKGTTPPWKETYRKRCVERLKSNRSRLLDKFRQVGERVNAGAGGSFLVQEVMEEEWKAMQLQSSSLPSLWQKDSISQAFGVLQDTEELVTLDDIKQELLLEEQAMVQEIESIIQFENDCLDSVVGLNGNEVVCPVCNRNYLTVTSCFVLCQCGVYINCKSHGMNMEKLQALLEANISAHASCCNELPVFSVGLGSEGMSSMFMSCSVCDAVAIII</sequence>
<evidence type="ECO:0000256" key="3">
    <source>
        <dbReference type="ARBA" id="ARBA00022771"/>
    </source>
</evidence>
<dbReference type="PANTHER" id="PTHR31742:SF1">
    <property type="entry name" value="RPA-INTERACTING PROTEIN"/>
    <property type="match status" value="1"/>
</dbReference>
<keyword evidence="10" id="KW-1185">Reference proteome</keyword>
<evidence type="ECO:0008006" key="11">
    <source>
        <dbReference type="Google" id="ProtNLM"/>
    </source>
</evidence>
<dbReference type="Proteomes" id="UP000824782">
    <property type="component" value="Unassembled WGS sequence"/>
</dbReference>
<gene>
    <name evidence="9" type="ORF">GDO81_005641</name>
</gene>
<evidence type="ECO:0000259" key="6">
    <source>
        <dbReference type="Pfam" id="PF14766"/>
    </source>
</evidence>
<dbReference type="InterPro" id="IPR028156">
    <property type="entry name" value="RIP"/>
</dbReference>
<dbReference type="GO" id="GO:0008270">
    <property type="term" value="F:zinc ion binding"/>
    <property type="evidence" value="ECO:0007669"/>
    <property type="project" value="UniProtKB-KW"/>
</dbReference>
<evidence type="ECO:0000256" key="1">
    <source>
        <dbReference type="ARBA" id="ARBA00004123"/>
    </source>
</evidence>
<keyword evidence="2" id="KW-0479">Metal-binding</keyword>
<dbReference type="Pfam" id="PF14767">
    <property type="entry name" value="RPA_interact_M"/>
    <property type="match status" value="1"/>
</dbReference>
<evidence type="ECO:0000256" key="5">
    <source>
        <dbReference type="ARBA" id="ARBA00023242"/>
    </source>
</evidence>
<reference evidence="9" key="1">
    <citation type="thesis" date="2020" institute="ProQuest LLC" country="789 East Eisenhower Parkway, Ann Arbor, MI, USA">
        <title>Comparative Genomics and Chromosome Evolution.</title>
        <authorList>
            <person name="Mudd A.B."/>
        </authorList>
    </citation>
    <scope>NUCLEOTIDE SEQUENCE</scope>
    <source>
        <strain evidence="9">237g6f4</strain>
        <tissue evidence="9">Blood</tissue>
    </source>
</reference>
<organism evidence="9 10">
    <name type="scientific">Engystomops pustulosus</name>
    <name type="common">Tungara frog</name>
    <name type="synonym">Physalaemus pustulosus</name>
    <dbReference type="NCBI Taxonomy" id="76066"/>
    <lineage>
        <taxon>Eukaryota</taxon>
        <taxon>Metazoa</taxon>
        <taxon>Chordata</taxon>
        <taxon>Craniata</taxon>
        <taxon>Vertebrata</taxon>
        <taxon>Euteleostomi</taxon>
        <taxon>Amphibia</taxon>
        <taxon>Batrachia</taxon>
        <taxon>Anura</taxon>
        <taxon>Neobatrachia</taxon>
        <taxon>Hyloidea</taxon>
        <taxon>Leptodactylidae</taxon>
        <taxon>Leiuperinae</taxon>
        <taxon>Engystomops</taxon>
    </lineage>
</organism>
<dbReference type="GO" id="GO:0006606">
    <property type="term" value="P:protein import into nucleus"/>
    <property type="evidence" value="ECO:0007669"/>
    <property type="project" value="TreeGrafter"/>
</dbReference>
<evidence type="ECO:0000259" key="8">
    <source>
        <dbReference type="Pfam" id="PF14768"/>
    </source>
</evidence>
<evidence type="ECO:0000256" key="4">
    <source>
        <dbReference type="ARBA" id="ARBA00022833"/>
    </source>
</evidence>
<comment type="subcellular location">
    <subcellularLocation>
        <location evidence="1">Nucleus</location>
    </subcellularLocation>
</comment>
<evidence type="ECO:0000259" key="7">
    <source>
        <dbReference type="Pfam" id="PF14767"/>
    </source>
</evidence>
<evidence type="ECO:0000313" key="9">
    <source>
        <dbReference type="EMBL" id="KAG8587348.1"/>
    </source>
</evidence>
<evidence type="ECO:0000313" key="10">
    <source>
        <dbReference type="Proteomes" id="UP000824782"/>
    </source>
</evidence>
<feature type="domain" description="RPA-interacting protein N-terminal" evidence="6">
    <location>
        <begin position="41"/>
        <end position="78"/>
    </location>
</feature>
<comment type="caution">
    <text evidence="9">The sequence shown here is derived from an EMBL/GenBank/DDBJ whole genome shotgun (WGS) entry which is preliminary data.</text>
</comment>
<dbReference type="Pfam" id="PF14766">
    <property type="entry name" value="RPA_interact_N"/>
    <property type="match status" value="1"/>
</dbReference>
<keyword evidence="4" id="KW-0862">Zinc</keyword>
<keyword evidence="3" id="KW-0863">Zinc-finger</keyword>
<dbReference type="EMBL" id="WNYA01000002">
    <property type="protein sequence ID" value="KAG8587348.1"/>
    <property type="molecule type" value="Genomic_DNA"/>
</dbReference>
<dbReference type="InterPro" id="IPR028158">
    <property type="entry name" value="RPA_interact_N_dom"/>
</dbReference>
<protein>
    <recommendedName>
        <fullName evidence="11">RPA interacting protein</fullName>
    </recommendedName>
</protein>
<dbReference type="PANTHER" id="PTHR31742">
    <property type="entry name" value="RPA-INTERACTING PROTEIN RPAIN"/>
    <property type="match status" value="1"/>
</dbReference>
<evidence type="ECO:0000256" key="2">
    <source>
        <dbReference type="ARBA" id="ARBA00022723"/>
    </source>
</evidence>
<name>A0AAV7CTC1_ENGPU</name>
<dbReference type="AlphaFoldDB" id="A0AAV7CTC1"/>
<feature type="domain" description="RPA-interacting protein C-terminal" evidence="8">
    <location>
        <begin position="177"/>
        <end position="257"/>
    </location>
</feature>